<dbReference type="EMBL" id="QFVR01000005">
    <property type="protein sequence ID" value="PWI25916.1"/>
    <property type="molecule type" value="Genomic_DNA"/>
</dbReference>
<proteinExistence type="predicted"/>
<dbReference type="AlphaFoldDB" id="A0A2U3AN21"/>
<evidence type="ECO:0000313" key="2">
    <source>
        <dbReference type="Proteomes" id="UP000245938"/>
    </source>
</evidence>
<name>A0A2U3AN21_9BACL</name>
<organism evidence="1 2">
    <name type="scientific">Kurthia sibirica</name>
    <dbReference type="NCBI Taxonomy" id="202750"/>
    <lineage>
        <taxon>Bacteria</taxon>
        <taxon>Bacillati</taxon>
        <taxon>Bacillota</taxon>
        <taxon>Bacilli</taxon>
        <taxon>Bacillales</taxon>
        <taxon>Caryophanaceae</taxon>
        <taxon>Kurthia</taxon>
    </lineage>
</organism>
<sequence>MLPANILVKAGDEQVWMTYSEMGYAFFISYDEPSLEEITTIKNGELQLSMVVLRDILHITLTFQDGLTNLPPMDIAYYANLNDRYSIDFDSSESLEQLQKDDGSGSLAQIILIDNRSNIVAAHRIIKLGNDFSLHVLRAILQMNYKTLSTADFTERVYANQQQYSVEQLIQQATVIDRVAAPTQ</sequence>
<accession>A0A2U3AN21</accession>
<evidence type="ECO:0000313" key="1">
    <source>
        <dbReference type="EMBL" id="PWI25916.1"/>
    </source>
</evidence>
<gene>
    <name evidence="1" type="ORF">DEX24_05125</name>
</gene>
<reference evidence="1 2" key="1">
    <citation type="submission" date="2018-05" db="EMBL/GenBank/DDBJ databases">
        <title>Kurthia sibirica genome sequence.</title>
        <authorList>
            <person name="Maclea K.S."/>
            <person name="Goen A.E."/>
        </authorList>
    </citation>
    <scope>NUCLEOTIDE SEQUENCE [LARGE SCALE GENOMIC DNA]</scope>
    <source>
        <strain evidence="1 2">ATCC 49154</strain>
    </source>
</reference>
<protein>
    <submittedName>
        <fullName evidence="1">Uncharacterized protein</fullName>
    </submittedName>
</protein>
<keyword evidence="2" id="KW-1185">Reference proteome</keyword>
<comment type="caution">
    <text evidence="1">The sequence shown here is derived from an EMBL/GenBank/DDBJ whole genome shotgun (WGS) entry which is preliminary data.</text>
</comment>
<dbReference type="Proteomes" id="UP000245938">
    <property type="component" value="Unassembled WGS sequence"/>
</dbReference>